<keyword evidence="4" id="KW-0472">Membrane</keyword>
<dbReference type="PANTHER" id="PTHR43547:SF2">
    <property type="entry name" value="HYBRID SIGNAL TRANSDUCTION HISTIDINE KINASE C"/>
    <property type="match status" value="1"/>
</dbReference>
<keyword evidence="7" id="KW-1185">Reference proteome</keyword>
<keyword evidence="4" id="KW-0812">Transmembrane</keyword>
<evidence type="ECO:0000259" key="5">
    <source>
        <dbReference type="PROSITE" id="PS50109"/>
    </source>
</evidence>
<dbReference type="InterPro" id="IPR036097">
    <property type="entry name" value="HisK_dim/P_sf"/>
</dbReference>
<dbReference type="InterPro" id="IPR003594">
    <property type="entry name" value="HATPase_dom"/>
</dbReference>
<evidence type="ECO:0000313" key="6">
    <source>
        <dbReference type="EMBL" id="UTJ06615.1"/>
    </source>
</evidence>
<dbReference type="SUPFAM" id="SSF47384">
    <property type="entry name" value="Homodimeric domain of signal transducing histidine kinase"/>
    <property type="match status" value="1"/>
</dbReference>
<proteinExistence type="predicted"/>
<protein>
    <recommendedName>
        <fullName evidence="2">histidine kinase</fullName>
        <ecNumber evidence="2">2.7.13.3</ecNumber>
    </recommendedName>
</protein>
<dbReference type="CDD" id="cd00082">
    <property type="entry name" value="HisKA"/>
    <property type="match status" value="1"/>
</dbReference>
<evidence type="ECO:0000256" key="4">
    <source>
        <dbReference type="SAM" id="Phobius"/>
    </source>
</evidence>
<gene>
    <name evidence="6" type="ORF">NJU99_00555</name>
</gene>
<dbReference type="Pfam" id="PF00512">
    <property type="entry name" value="HisKA"/>
    <property type="match status" value="1"/>
</dbReference>
<dbReference type="InterPro" id="IPR005467">
    <property type="entry name" value="His_kinase_dom"/>
</dbReference>
<dbReference type="InterPro" id="IPR036890">
    <property type="entry name" value="HATPase_C_sf"/>
</dbReference>
<reference evidence="6" key="1">
    <citation type="submission" date="2022-07" db="EMBL/GenBank/DDBJ databases">
        <title>Arcobacter roscoffensis sp. nov., a marine bacterium isolated from coastal seawater collected from Roscoff, France.</title>
        <authorList>
            <person name="Pascual J."/>
            <person name="Lepeaux C."/>
            <person name="Methner A."/>
            <person name="Overmann J."/>
        </authorList>
    </citation>
    <scope>NUCLEOTIDE SEQUENCE</scope>
    <source>
        <strain evidence="6">ARW1-2F2</strain>
    </source>
</reference>
<dbReference type="EMBL" id="CP100595">
    <property type="protein sequence ID" value="UTJ06615.1"/>
    <property type="molecule type" value="Genomic_DNA"/>
</dbReference>
<keyword evidence="6" id="KW-0418">Kinase</keyword>
<dbReference type="PROSITE" id="PS50109">
    <property type="entry name" value="HIS_KIN"/>
    <property type="match status" value="1"/>
</dbReference>
<dbReference type="RefSeq" id="WP_254576794.1">
    <property type="nucleotide sequence ID" value="NZ_CP100595.1"/>
</dbReference>
<comment type="catalytic activity">
    <reaction evidence="1">
        <text>ATP + protein L-histidine = ADP + protein N-phospho-L-histidine.</text>
        <dbReference type="EC" id="2.7.13.3"/>
    </reaction>
</comment>
<dbReference type="Proteomes" id="UP001060012">
    <property type="component" value="Chromosome"/>
</dbReference>
<dbReference type="SMART" id="SM00387">
    <property type="entry name" value="HATPase_c"/>
    <property type="match status" value="1"/>
</dbReference>
<accession>A0ABY5E4G8</accession>
<dbReference type="GO" id="GO:0016301">
    <property type="term" value="F:kinase activity"/>
    <property type="evidence" value="ECO:0007669"/>
    <property type="project" value="UniProtKB-KW"/>
</dbReference>
<dbReference type="PANTHER" id="PTHR43547">
    <property type="entry name" value="TWO-COMPONENT HISTIDINE KINASE"/>
    <property type="match status" value="1"/>
</dbReference>
<dbReference type="EC" id="2.7.13.3" evidence="2"/>
<evidence type="ECO:0000313" key="7">
    <source>
        <dbReference type="Proteomes" id="UP001060012"/>
    </source>
</evidence>
<keyword evidence="4" id="KW-1133">Transmembrane helix</keyword>
<feature type="transmembrane region" description="Helical" evidence="4">
    <location>
        <begin position="100"/>
        <end position="123"/>
    </location>
</feature>
<keyword evidence="6" id="KW-0808">Transferase</keyword>
<dbReference type="PRINTS" id="PR00344">
    <property type="entry name" value="BCTRLSENSOR"/>
</dbReference>
<sequence length="334" mass="38979">MQNNLSKLSSNIILSHMSNTKFDTSNLLKNQDYKIAFYDYNKKKSFGNLDRAIDLDKKVIEMNNSLILVDDSTLGHLGIFYLAIEDNSYHKKIYDLKIDILLFFCLVYLFIAIIGFYLAKLFLKPIKEERIKLNNFIKDTTHELNTPISAIMMSTESPNLNEKKIERIRLSAQRVSEIYKDLTYIFLQDKSKNRNIQSHNLKTLIEDQLEYFIPLANKKRVEIVCNIENYAYDIDKDDFIRVINNLVSNALKYNKVNGKIYLSLKDNILKVEDTGIGIKKEKLDDIFKRYYRATNEQGGFGLGLNIVNDICKEYNIKIDVSSIYQKSTTFQLKF</sequence>
<evidence type="ECO:0000256" key="2">
    <source>
        <dbReference type="ARBA" id="ARBA00012438"/>
    </source>
</evidence>
<organism evidence="6 7">
    <name type="scientific">Arcobacter roscoffensis</name>
    <dbReference type="NCBI Taxonomy" id="2961520"/>
    <lineage>
        <taxon>Bacteria</taxon>
        <taxon>Pseudomonadati</taxon>
        <taxon>Campylobacterota</taxon>
        <taxon>Epsilonproteobacteria</taxon>
        <taxon>Campylobacterales</taxon>
        <taxon>Arcobacteraceae</taxon>
        <taxon>Arcobacter</taxon>
    </lineage>
</organism>
<evidence type="ECO:0000256" key="1">
    <source>
        <dbReference type="ARBA" id="ARBA00000085"/>
    </source>
</evidence>
<dbReference type="InterPro" id="IPR004358">
    <property type="entry name" value="Sig_transdc_His_kin-like_C"/>
</dbReference>
<dbReference type="Gene3D" id="3.30.565.10">
    <property type="entry name" value="Histidine kinase-like ATPase, C-terminal domain"/>
    <property type="match status" value="1"/>
</dbReference>
<feature type="domain" description="Histidine kinase" evidence="5">
    <location>
        <begin position="139"/>
        <end position="334"/>
    </location>
</feature>
<name>A0ABY5E4G8_9BACT</name>
<keyword evidence="3" id="KW-0597">Phosphoprotein</keyword>
<dbReference type="SUPFAM" id="SSF55874">
    <property type="entry name" value="ATPase domain of HSP90 chaperone/DNA topoisomerase II/histidine kinase"/>
    <property type="match status" value="1"/>
</dbReference>
<dbReference type="InterPro" id="IPR003661">
    <property type="entry name" value="HisK_dim/P_dom"/>
</dbReference>
<dbReference type="SMART" id="SM00388">
    <property type="entry name" value="HisKA"/>
    <property type="match status" value="1"/>
</dbReference>
<dbReference type="Pfam" id="PF02518">
    <property type="entry name" value="HATPase_c"/>
    <property type="match status" value="1"/>
</dbReference>
<evidence type="ECO:0000256" key="3">
    <source>
        <dbReference type="ARBA" id="ARBA00022553"/>
    </source>
</evidence>